<keyword evidence="1 4" id="KW-0378">Hydrolase</keyword>
<sequence>MQSVDSPFHSQGTRCAGTLLLPPRAKRPPVIVMAHGFGAIRAAGLYAFAERFVKAGYAVFLFDYRGFGDSEGEPRHWVSPRRHLQDWKAALVHVRKLPQVDASRLVLWGSSFSGGHVLQTAAEDGSVAAVIAQVPHVSGLASVSKVPLASLVKLSVAALRDVAGSLVGRPHYSRIVGKPGELAAMSSAESWDGYMALFPEGARWENKVLSRIFLELPLYSPGRFASRVKAPTLVVAGRQDSVTPPKAAQRAAARLPQGEFELLDSNHFQPYVDAMFEKNIGLQLSFLQRKVPVGA</sequence>
<dbReference type="OrthoDB" id="9805123at2"/>
<dbReference type="PRINTS" id="PR00111">
    <property type="entry name" value="ABHYDROLASE"/>
</dbReference>
<gene>
    <name evidence="4" type="ORF">C3942_17895</name>
</gene>
<dbReference type="PANTHER" id="PTHR22946">
    <property type="entry name" value="DIENELACTONE HYDROLASE DOMAIN-CONTAINING PROTEIN-RELATED"/>
    <property type="match status" value="1"/>
</dbReference>
<keyword evidence="5" id="KW-1185">Reference proteome</keyword>
<dbReference type="InterPro" id="IPR000073">
    <property type="entry name" value="AB_hydrolase_1"/>
</dbReference>
<organism evidence="4 5">
    <name type="scientific">Solimonas fluminis</name>
    <dbReference type="NCBI Taxonomy" id="2086571"/>
    <lineage>
        <taxon>Bacteria</taxon>
        <taxon>Pseudomonadati</taxon>
        <taxon>Pseudomonadota</taxon>
        <taxon>Gammaproteobacteria</taxon>
        <taxon>Nevskiales</taxon>
        <taxon>Nevskiaceae</taxon>
        <taxon>Solimonas</taxon>
    </lineage>
</organism>
<protein>
    <submittedName>
        <fullName evidence="4">Alpha/beta hydrolase</fullName>
    </submittedName>
</protein>
<comment type="caution">
    <text evidence="4">The sequence shown here is derived from an EMBL/GenBank/DDBJ whole genome shotgun (WGS) entry which is preliminary data.</text>
</comment>
<evidence type="ECO:0000256" key="1">
    <source>
        <dbReference type="ARBA" id="ARBA00022801"/>
    </source>
</evidence>
<evidence type="ECO:0000313" key="5">
    <source>
        <dbReference type="Proteomes" id="UP000238220"/>
    </source>
</evidence>
<reference evidence="4 5" key="1">
    <citation type="submission" date="2018-02" db="EMBL/GenBank/DDBJ databases">
        <title>Genome sequencing of Solimonas sp. HR-BB.</title>
        <authorList>
            <person name="Lee Y."/>
            <person name="Jeon C.O."/>
        </authorList>
    </citation>
    <scope>NUCLEOTIDE SEQUENCE [LARGE SCALE GENOMIC DNA]</scope>
    <source>
        <strain evidence="4 5">HR-BB</strain>
    </source>
</reference>
<dbReference type="InterPro" id="IPR022742">
    <property type="entry name" value="Hydrolase_4"/>
</dbReference>
<proteinExistence type="inferred from homology"/>
<name>A0A2S5TC36_9GAMM</name>
<dbReference type="Gene3D" id="3.40.50.1820">
    <property type="entry name" value="alpha/beta hydrolase"/>
    <property type="match status" value="1"/>
</dbReference>
<dbReference type="AlphaFoldDB" id="A0A2S5TC36"/>
<feature type="domain" description="Serine aminopeptidase S33" evidence="3">
    <location>
        <begin position="30"/>
        <end position="260"/>
    </location>
</feature>
<dbReference type="Proteomes" id="UP000238220">
    <property type="component" value="Unassembled WGS sequence"/>
</dbReference>
<accession>A0A2S5TC36</accession>
<evidence type="ECO:0000313" key="4">
    <source>
        <dbReference type="EMBL" id="PPE72535.1"/>
    </source>
</evidence>
<dbReference type="InterPro" id="IPR050261">
    <property type="entry name" value="FrsA_esterase"/>
</dbReference>
<evidence type="ECO:0000256" key="2">
    <source>
        <dbReference type="ARBA" id="ARBA00038115"/>
    </source>
</evidence>
<dbReference type="Pfam" id="PF12146">
    <property type="entry name" value="Hydrolase_4"/>
    <property type="match status" value="1"/>
</dbReference>
<evidence type="ECO:0000259" key="3">
    <source>
        <dbReference type="Pfam" id="PF12146"/>
    </source>
</evidence>
<dbReference type="InterPro" id="IPR029058">
    <property type="entry name" value="AB_hydrolase_fold"/>
</dbReference>
<dbReference type="PANTHER" id="PTHR22946:SF9">
    <property type="entry name" value="POLYKETIDE TRANSFERASE AF380"/>
    <property type="match status" value="1"/>
</dbReference>
<dbReference type="SUPFAM" id="SSF53474">
    <property type="entry name" value="alpha/beta-Hydrolases"/>
    <property type="match status" value="1"/>
</dbReference>
<dbReference type="GO" id="GO:0052689">
    <property type="term" value="F:carboxylic ester hydrolase activity"/>
    <property type="evidence" value="ECO:0007669"/>
    <property type="project" value="UniProtKB-ARBA"/>
</dbReference>
<comment type="similarity">
    <text evidence="2">Belongs to the AB hydrolase superfamily. FUS2 hydrolase family.</text>
</comment>
<dbReference type="EMBL" id="PSNW01000012">
    <property type="protein sequence ID" value="PPE72535.1"/>
    <property type="molecule type" value="Genomic_DNA"/>
</dbReference>